<keyword evidence="3" id="KW-1185">Reference proteome</keyword>
<dbReference type="InterPro" id="IPR029044">
    <property type="entry name" value="Nucleotide-diphossugar_trans"/>
</dbReference>
<dbReference type="SUPFAM" id="SSF53448">
    <property type="entry name" value="Nucleotide-diphospho-sugar transferases"/>
    <property type="match status" value="1"/>
</dbReference>
<dbReference type="CDD" id="cd04182">
    <property type="entry name" value="GT_2_like_f"/>
    <property type="match status" value="1"/>
</dbReference>
<feature type="domain" description="MobA-like NTP transferase" evidence="1">
    <location>
        <begin position="8"/>
        <end position="170"/>
    </location>
</feature>
<evidence type="ECO:0000313" key="3">
    <source>
        <dbReference type="Proteomes" id="UP000515344"/>
    </source>
</evidence>
<evidence type="ECO:0000259" key="1">
    <source>
        <dbReference type="Pfam" id="PF12804"/>
    </source>
</evidence>
<dbReference type="InterPro" id="IPR025877">
    <property type="entry name" value="MobA-like_NTP_Trfase"/>
</dbReference>
<dbReference type="PANTHER" id="PTHR43777">
    <property type="entry name" value="MOLYBDENUM COFACTOR CYTIDYLYLTRANSFERASE"/>
    <property type="match status" value="1"/>
</dbReference>
<dbReference type="PANTHER" id="PTHR43777:SF1">
    <property type="entry name" value="MOLYBDENUM COFACTOR CYTIDYLYLTRANSFERASE"/>
    <property type="match status" value="1"/>
</dbReference>
<reference evidence="3" key="1">
    <citation type="submission" date="2020-08" db="EMBL/GenBank/DDBJ databases">
        <title>Lacibacter sp. S13-6-6 genome sequencing.</title>
        <authorList>
            <person name="Jin L."/>
        </authorList>
    </citation>
    <scope>NUCLEOTIDE SEQUENCE [LARGE SCALE GENOMIC DNA]</scope>
    <source>
        <strain evidence="3">S13-6-6</strain>
    </source>
</reference>
<protein>
    <submittedName>
        <fullName evidence="2">Nucleotidyltransferase family protein</fullName>
    </submittedName>
</protein>
<sequence length="198" mass="21424">MHTNKTGVIILAAGASSRLGSPKQLLAYSGATLLQHSIDAAQSSDASSVLVVLGANADLIKSEIGHTAANVVVNPEWKEGMASTIRCGLQTLVEMHPETEALIFMVADQPFVTAALLNNLMELNRNEQRSIVASKYGSTFGTPVLFTKRFFPELMELTGDVGAKSLVRKYMDEATFVSFPKGEIDIDTVEDYKNLSEE</sequence>
<dbReference type="Pfam" id="PF12804">
    <property type="entry name" value="NTP_transf_3"/>
    <property type="match status" value="1"/>
</dbReference>
<dbReference type="GO" id="GO:0016779">
    <property type="term" value="F:nucleotidyltransferase activity"/>
    <property type="evidence" value="ECO:0007669"/>
    <property type="project" value="UniProtKB-ARBA"/>
</dbReference>
<organism evidence="2 3">
    <name type="scientific">Lacibacter sediminis</name>
    <dbReference type="NCBI Taxonomy" id="2760713"/>
    <lineage>
        <taxon>Bacteria</taxon>
        <taxon>Pseudomonadati</taxon>
        <taxon>Bacteroidota</taxon>
        <taxon>Chitinophagia</taxon>
        <taxon>Chitinophagales</taxon>
        <taxon>Chitinophagaceae</taxon>
        <taxon>Lacibacter</taxon>
    </lineage>
</organism>
<accession>A0A7G5XMM8</accession>
<name>A0A7G5XMM8_9BACT</name>
<gene>
    <name evidence="2" type="ORF">H4075_08625</name>
</gene>
<dbReference type="AlphaFoldDB" id="A0A7G5XMM8"/>
<evidence type="ECO:0000313" key="2">
    <source>
        <dbReference type="EMBL" id="QNA46731.1"/>
    </source>
</evidence>
<dbReference type="Gene3D" id="3.90.550.10">
    <property type="entry name" value="Spore Coat Polysaccharide Biosynthesis Protein SpsA, Chain A"/>
    <property type="match status" value="1"/>
</dbReference>
<dbReference type="Proteomes" id="UP000515344">
    <property type="component" value="Chromosome"/>
</dbReference>
<dbReference type="EMBL" id="CP060007">
    <property type="protein sequence ID" value="QNA46731.1"/>
    <property type="molecule type" value="Genomic_DNA"/>
</dbReference>
<proteinExistence type="predicted"/>
<dbReference type="KEGG" id="lacs:H4075_08625"/>